<organism evidence="2 3">
    <name type="scientific">Pichia inconspicua</name>
    <dbReference type="NCBI Taxonomy" id="52247"/>
    <lineage>
        <taxon>Eukaryota</taxon>
        <taxon>Fungi</taxon>
        <taxon>Dikarya</taxon>
        <taxon>Ascomycota</taxon>
        <taxon>Saccharomycotina</taxon>
        <taxon>Pichiomycetes</taxon>
        <taxon>Pichiales</taxon>
        <taxon>Pichiaceae</taxon>
        <taxon>Pichia</taxon>
    </lineage>
</organism>
<dbReference type="Pfam" id="PF17235">
    <property type="entry name" value="STD1"/>
    <property type="match status" value="1"/>
</dbReference>
<accession>A0A4T0WY62</accession>
<comment type="caution">
    <text evidence="2">The sequence shown here is derived from an EMBL/GenBank/DDBJ whole genome shotgun (WGS) entry which is preliminary data.</text>
</comment>
<sequence length="359" mass="41375">MFGYMLFKKNEQPYKTPPEFQQRAREDIENHLRNLSSQTTITDRSNTNKNNAKSSLIQRHTEKSNNDIVNKNSSPLTYGSSPLRNTLTVSNNTESVDEYSSIDSGKSGCSLSHESAQILLNQQQESLNRLFSRTSTQQNSLFTNDINSLYTSNTLNTNTTQQPISMNNVLPLNEALPKDFSDYYSPDLDVDKFSNGRPIIQYLVHSDIYKEAKLDLEFREKTATFIVQRARLRHRQILIDSFNIDPSAFNPETHLLGDIKLDCYFKFEWRNIIENYLLNLGIENECRIEFKSRISKLKKITQDKGNIKGKSSLSLKNNLYKKVLLENKSAIDETLKINIWKEVKANVYKMLNMDGLEVS</sequence>
<dbReference type="STRING" id="52247.A0A4T0WY62"/>
<feature type="region of interest" description="Disordered" evidence="1">
    <location>
        <begin position="36"/>
        <end position="85"/>
    </location>
</feature>
<dbReference type="AlphaFoldDB" id="A0A4T0WY62"/>
<gene>
    <name evidence="2" type="ORF">CANINC_003647</name>
</gene>
<dbReference type="InterPro" id="IPR035189">
    <property type="entry name" value="Std1/Mth1"/>
</dbReference>
<dbReference type="Proteomes" id="UP000307173">
    <property type="component" value="Unassembled WGS sequence"/>
</dbReference>
<keyword evidence="3" id="KW-1185">Reference proteome</keyword>
<reference evidence="2 3" key="1">
    <citation type="journal article" date="2019" name="Front. Genet.">
        <title>Whole-Genome Sequencing of the Opportunistic Yeast Pathogen Candida inconspicua Uncovers Its Hybrid Origin.</title>
        <authorList>
            <person name="Mixao V."/>
            <person name="Hansen A.P."/>
            <person name="Saus E."/>
            <person name="Boekhout T."/>
            <person name="Lass-Florl C."/>
            <person name="Gabaldon T."/>
        </authorList>
    </citation>
    <scope>NUCLEOTIDE SEQUENCE [LARGE SCALE GENOMIC DNA]</scope>
    <source>
        <strain evidence="2 3">CBS 180</strain>
    </source>
</reference>
<feature type="compositionally biased region" description="Polar residues" evidence="1">
    <location>
        <begin position="36"/>
        <end position="58"/>
    </location>
</feature>
<dbReference type="OrthoDB" id="4081967at2759"/>
<evidence type="ECO:0000256" key="1">
    <source>
        <dbReference type="SAM" id="MobiDB-lite"/>
    </source>
</evidence>
<protein>
    <submittedName>
        <fullName evidence="2">Uncharacterized protein</fullName>
    </submittedName>
</protein>
<feature type="compositionally biased region" description="Polar residues" evidence="1">
    <location>
        <begin position="66"/>
        <end position="85"/>
    </location>
</feature>
<evidence type="ECO:0000313" key="3">
    <source>
        <dbReference type="Proteomes" id="UP000307173"/>
    </source>
</evidence>
<name>A0A4T0WY62_9ASCO</name>
<evidence type="ECO:0000313" key="2">
    <source>
        <dbReference type="EMBL" id="TID19852.1"/>
    </source>
</evidence>
<proteinExistence type="predicted"/>
<dbReference type="EMBL" id="SELW01000586">
    <property type="protein sequence ID" value="TID19852.1"/>
    <property type="molecule type" value="Genomic_DNA"/>
</dbReference>